<name>A0ABP8RQV9_9PSEU</name>
<protein>
    <recommendedName>
        <fullName evidence="4">DUF222 domain-containing protein</fullName>
    </recommendedName>
</protein>
<evidence type="ECO:0000313" key="3">
    <source>
        <dbReference type="Proteomes" id="UP001501598"/>
    </source>
</evidence>
<proteinExistence type="predicted"/>
<comment type="caution">
    <text evidence="2">The sequence shown here is derived from an EMBL/GenBank/DDBJ whole genome shotgun (WGS) entry which is preliminary data.</text>
</comment>
<accession>A0ABP8RQV9</accession>
<evidence type="ECO:0000313" key="2">
    <source>
        <dbReference type="EMBL" id="GAA4545421.1"/>
    </source>
</evidence>
<dbReference type="Proteomes" id="UP001501598">
    <property type="component" value="Unassembled WGS sequence"/>
</dbReference>
<keyword evidence="3" id="KW-1185">Reference proteome</keyword>
<dbReference type="EMBL" id="BAABGT010000031">
    <property type="protein sequence ID" value="GAA4545421.1"/>
    <property type="molecule type" value="Genomic_DNA"/>
</dbReference>
<evidence type="ECO:0008006" key="4">
    <source>
        <dbReference type="Google" id="ProtNLM"/>
    </source>
</evidence>
<reference evidence="3" key="1">
    <citation type="journal article" date="2019" name="Int. J. Syst. Evol. Microbiol.">
        <title>The Global Catalogue of Microorganisms (GCM) 10K type strain sequencing project: providing services to taxonomists for standard genome sequencing and annotation.</title>
        <authorList>
            <consortium name="The Broad Institute Genomics Platform"/>
            <consortium name="The Broad Institute Genome Sequencing Center for Infectious Disease"/>
            <person name="Wu L."/>
            <person name="Ma J."/>
        </authorList>
    </citation>
    <scope>NUCLEOTIDE SEQUENCE [LARGE SCALE GENOMIC DNA]</scope>
    <source>
        <strain evidence="3">JCM 17906</strain>
    </source>
</reference>
<gene>
    <name evidence="2" type="ORF">GCM10023175_25190</name>
</gene>
<organism evidence="2 3">
    <name type="scientific">Pseudonocardia xishanensis</name>
    <dbReference type="NCBI Taxonomy" id="630995"/>
    <lineage>
        <taxon>Bacteria</taxon>
        <taxon>Bacillati</taxon>
        <taxon>Actinomycetota</taxon>
        <taxon>Actinomycetes</taxon>
        <taxon>Pseudonocardiales</taxon>
        <taxon>Pseudonocardiaceae</taxon>
        <taxon>Pseudonocardia</taxon>
    </lineage>
</organism>
<feature type="region of interest" description="Disordered" evidence="1">
    <location>
        <begin position="59"/>
        <end position="85"/>
    </location>
</feature>
<sequence length="85" mass="9026">MASHRGSNASQALASAEISFDHAQVIERTLAALPAHLIADHHEALERDLVQHARVLDPDALRTPCSSPPRTPRRARAGSGSCAPS</sequence>
<evidence type="ECO:0000256" key="1">
    <source>
        <dbReference type="SAM" id="MobiDB-lite"/>
    </source>
</evidence>